<keyword evidence="3" id="KW-0862">Zinc</keyword>
<evidence type="ECO:0000256" key="2">
    <source>
        <dbReference type="ARBA" id="ARBA00022737"/>
    </source>
</evidence>
<evidence type="ECO:0008006" key="8">
    <source>
        <dbReference type="Google" id="ProtNLM"/>
    </source>
</evidence>
<dbReference type="Gene3D" id="4.10.1130.20">
    <property type="match status" value="1"/>
</dbReference>
<dbReference type="InterPro" id="IPR008978">
    <property type="entry name" value="HSP20-like_chaperone"/>
</dbReference>
<dbReference type="PROSITE" id="PS51401">
    <property type="entry name" value="CHORD"/>
    <property type="match status" value="1"/>
</dbReference>
<dbReference type="EMBL" id="JARK01001449">
    <property type="protein sequence ID" value="EYC00802.1"/>
    <property type="molecule type" value="Genomic_DNA"/>
</dbReference>
<dbReference type="SUPFAM" id="SSF49764">
    <property type="entry name" value="HSP20-like chaperones"/>
    <property type="match status" value="1"/>
</dbReference>
<name>A0A016TDN3_9BILA</name>
<keyword evidence="1" id="KW-0479">Metal-binding</keyword>
<dbReference type="PANTHER" id="PTHR46983:SF3">
    <property type="entry name" value="CHPADIPLOID STATE MAINTENANCE PROTEIN CHPA"/>
    <property type="match status" value="1"/>
</dbReference>
<evidence type="ECO:0000313" key="7">
    <source>
        <dbReference type="Proteomes" id="UP000024635"/>
    </source>
</evidence>
<dbReference type="GO" id="GO:0046872">
    <property type="term" value="F:metal ion binding"/>
    <property type="evidence" value="ECO:0007669"/>
    <property type="project" value="UniProtKB-KW"/>
</dbReference>
<proteinExistence type="predicted"/>
<dbReference type="Proteomes" id="UP000024635">
    <property type="component" value="Unassembled WGS sequence"/>
</dbReference>
<dbReference type="PROSITE" id="PS51203">
    <property type="entry name" value="CS"/>
    <property type="match status" value="1"/>
</dbReference>
<evidence type="ECO:0000256" key="1">
    <source>
        <dbReference type="ARBA" id="ARBA00022723"/>
    </source>
</evidence>
<evidence type="ECO:0000259" key="5">
    <source>
        <dbReference type="PROSITE" id="PS51401"/>
    </source>
</evidence>
<gene>
    <name evidence="6" type="primary">Acey_s0113.g408</name>
    <name evidence="6" type="synonym">Acey-chp-1</name>
    <name evidence="6" type="ORF">Y032_0113g408</name>
</gene>
<dbReference type="InterPro" id="IPR007051">
    <property type="entry name" value="CHORD_dom"/>
</dbReference>
<protein>
    <recommendedName>
        <fullName evidence="8">CS domain-containing protein</fullName>
    </recommendedName>
</protein>
<reference evidence="7" key="1">
    <citation type="journal article" date="2015" name="Nat. Genet.">
        <title>The genome and transcriptome of the zoonotic hookworm Ancylostoma ceylanicum identify infection-specific gene families.</title>
        <authorList>
            <person name="Schwarz E.M."/>
            <person name="Hu Y."/>
            <person name="Antoshechkin I."/>
            <person name="Miller M.M."/>
            <person name="Sternberg P.W."/>
            <person name="Aroian R.V."/>
        </authorList>
    </citation>
    <scope>NUCLEOTIDE SEQUENCE</scope>
    <source>
        <strain evidence="7">HY135</strain>
    </source>
</reference>
<keyword evidence="7" id="KW-1185">Reference proteome</keyword>
<dbReference type="PANTHER" id="PTHR46983">
    <property type="entry name" value="CYSTEINE AND HISTIDINE-RICH DOMAIN-CONTAINING PROTEIN 1"/>
    <property type="match status" value="1"/>
</dbReference>
<accession>A0A016TDN3</accession>
<feature type="domain" description="CS" evidence="4">
    <location>
        <begin position="1"/>
        <end position="101"/>
    </location>
</feature>
<feature type="domain" description="CHORD" evidence="5">
    <location>
        <begin position="1"/>
        <end position="28"/>
    </location>
</feature>
<evidence type="ECO:0000259" key="4">
    <source>
        <dbReference type="PROSITE" id="PS51203"/>
    </source>
</evidence>
<dbReference type="InterPro" id="IPR007052">
    <property type="entry name" value="CS_dom"/>
</dbReference>
<comment type="caution">
    <text evidence="6">The sequence shown here is derived from an EMBL/GenBank/DDBJ whole genome shotgun (WGS) entry which is preliminary data.</text>
</comment>
<evidence type="ECO:0000313" key="6">
    <source>
        <dbReference type="EMBL" id="EYC00802.1"/>
    </source>
</evidence>
<dbReference type="Gene3D" id="2.60.40.790">
    <property type="match status" value="1"/>
</dbReference>
<sequence length="119" mass="13424">MKYWSCCEKKTSNFNAFLQQAGCQRGKHQWSAGALPEDVRVTSDGQMLRLHIVHGFGKKETDLIYDLWGEVVCSESKAVVGERKVEVILKQKELAGWPRLRYDPALDGKSEGAEQQVQA</sequence>
<keyword evidence="2" id="KW-0677">Repeat</keyword>
<dbReference type="OrthoDB" id="10261079at2759"/>
<dbReference type="AlphaFoldDB" id="A0A016TDN3"/>
<dbReference type="Pfam" id="PF04968">
    <property type="entry name" value="CHORD"/>
    <property type="match status" value="1"/>
</dbReference>
<organism evidence="6 7">
    <name type="scientific">Ancylostoma ceylanicum</name>
    <dbReference type="NCBI Taxonomy" id="53326"/>
    <lineage>
        <taxon>Eukaryota</taxon>
        <taxon>Metazoa</taxon>
        <taxon>Ecdysozoa</taxon>
        <taxon>Nematoda</taxon>
        <taxon>Chromadorea</taxon>
        <taxon>Rhabditida</taxon>
        <taxon>Rhabditina</taxon>
        <taxon>Rhabditomorpha</taxon>
        <taxon>Strongyloidea</taxon>
        <taxon>Ancylostomatidae</taxon>
        <taxon>Ancylostomatinae</taxon>
        <taxon>Ancylostoma</taxon>
    </lineage>
</organism>
<evidence type="ECO:0000256" key="3">
    <source>
        <dbReference type="ARBA" id="ARBA00022833"/>
    </source>
</evidence>
<dbReference type="InterPro" id="IPR039790">
    <property type="entry name" value="CHRD1"/>
</dbReference>